<dbReference type="Proteomes" id="UP001172738">
    <property type="component" value="Unassembled WGS sequence"/>
</dbReference>
<dbReference type="InterPro" id="IPR010621">
    <property type="entry name" value="DUF1214"/>
</dbReference>
<reference evidence="3" key="1">
    <citation type="submission" date="2023-06" db="EMBL/GenBank/DDBJ databases">
        <title>SYSU T00b26.</title>
        <authorList>
            <person name="Gao L."/>
            <person name="Fang B.-Z."/>
            <person name="Li W.-J."/>
        </authorList>
    </citation>
    <scope>NUCLEOTIDE SEQUENCE</scope>
    <source>
        <strain evidence="3">SYSU T00b26</strain>
    </source>
</reference>
<feature type="domain" description="DUF1214" evidence="1">
    <location>
        <begin position="224"/>
        <end position="297"/>
    </location>
</feature>
<proteinExistence type="predicted"/>
<keyword evidence="4" id="KW-1185">Reference proteome</keyword>
<evidence type="ECO:0000313" key="4">
    <source>
        <dbReference type="Proteomes" id="UP001172738"/>
    </source>
</evidence>
<name>A0ABT8G0J7_9MICO</name>
<dbReference type="InterPro" id="IPR037049">
    <property type="entry name" value="DUF1214_C_sf"/>
</dbReference>
<dbReference type="PANTHER" id="PTHR36509:SF2">
    <property type="entry name" value="BLL3101 PROTEIN"/>
    <property type="match status" value="1"/>
</dbReference>
<evidence type="ECO:0000313" key="3">
    <source>
        <dbReference type="EMBL" id="MDN4472617.1"/>
    </source>
</evidence>
<gene>
    <name evidence="3" type="ORF">QQX04_06380</name>
</gene>
<dbReference type="SUPFAM" id="SSF160935">
    <property type="entry name" value="VPA0735-like"/>
    <property type="match status" value="1"/>
</dbReference>
<dbReference type="EMBL" id="JAUHPV010000003">
    <property type="protein sequence ID" value="MDN4472617.1"/>
    <property type="molecule type" value="Genomic_DNA"/>
</dbReference>
<dbReference type="Pfam" id="PF06742">
    <property type="entry name" value="DUF1214"/>
    <property type="match status" value="1"/>
</dbReference>
<comment type="caution">
    <text evidence="3">The sequence shown here is derived from an EMBL/GenBank/DDBJ whole genome shotgun (WGS) entry which is preliminary data.</text>
</comment>
<dbReference type="Pfam" id="PF06863">
    <property type="entry name" value="DUF1254"/>
    <property type="match status" value="1"/>
</dbReference>
<protein>
    <submittedName>
        <fullName evidence="3">DUF1214 domain-containing protein</fullName>
    </submittedName>
</protein>
<dbReference type="InterPro" id="IPR010679">
    <property type="entry name" value="DUF1254"/>
</dbReference>
<evidence type="ECO:0000259" key="1">
    <source>
        <dbReference type="Pfam" id="PF06742"/>
    </source>
</evidence>
<dbReference type="PANTHER" id="PTHR36509">
    <property type="entry name" value="BLL3101 PROTEIN"/>
    <property type="match status" value="1"/>
</dbReference>
<dbReference type="Gene3D" id="2.60.120.600">
    <property type="entry name" value="Domain of unknown function DUF1214, C-terminal domain"/>
    <property type="match status" value="1"/>
</dbReference>
<sequence>MSIPVTVDNFVRAESDRMLVDIQRQAGGVNRLGHRRAPTPISQQTVIRMNRDTLYSFATVDLQHGVDLTLPEAGGRYLSAMLVNNDHLVPLVLHRPGHYRLTRTEAGTRYALVAIRILVDPTDPEDVAKVVALQDAIQISGEGGEDLVMPDYDRATFDATRQALLTLAAGMASFDKAFGSAAEVDRIHHLLGTAAGWGGLPRAEATYVSMMPPSLDADCHLDLTDVPVDAFWSVSVYDDRGFFVENPYDRYSVNSVTAVREPDGGVLIRFVHGEPVGPNDIPVPERWGTVLRLYRPRNEVLDGRWTAPPILTSAAGAQAA</sequence>
<feature type="domain" description="DUF1254" evidence="2">
    <location>
        <begin position="29"/>
        <end position="83"/>
    </location>
</feature>
<organism evidence="3 4">
    <name type="scientific">Demequina zhanjiangensis</name>
    <dbReference type="NCBI Taxonomy" id="3051659"/>
    <lineage>
        <taxon>Bacteria</taxon>
        <taxon>Bacillati</taxon>
        <taxon>Actinomycetota</taxon>
        <taxon>Actinomycetes</taxon>
        <taxon>Micrococcales</taxon>
        <taxon>Demequinaceae</taxon>
        <taxon>Demequina</taxon>
    </lineage>
</organism>
<dbReference type="RefSeq" id="WP_301127331.1">
    <property type="nucleotide sequence ID" value="NZ_JAUHPV010000003.1"/>
</dbReference>
<accession>A0ABT8G0J7</accession>
<evidence type="ECO:0000259" key="2">
    <source>
        <dbReference type="Pfam" id="PF06863"/>
    </source>
</evidence>